<evidence type="ECO:0000313" key="1">
    <source>
        <dbReference type="EMBL" id="QNN46495.1"/>
    </source>
</evidence>
<dbReference type="EMBL" id="CP060711">
    <property type="protein sequence ID" value="QNN46495.1"/>
    <property type="molecule type" value="Genomic_DNA"/>
</dbReference>
<organism evidence="1 2">
    <name type="scientific">Thermomonas brevis</name>
    <dbReference type="NCBI Taxonomy" id="215691"/>
    <lineage>
        <taxon>Bacteria</taxon>
        <taxon>Pseudomonadati</taxon>
        <taxon>Pseudomonadota</taxon>
        <taxon>Gammaproteobacteria</taxon>
        <taxon>Lysobacterales</taxon>
        <taxon>Lysobacteraceae</taxon>
        <taxon>Thermomonas</taxon>
    </lineage>
</organism>
<dbReference type="Proteomes" id="UP000515977">
    <property type="component" value="Chromosome"/>
</dbReference>
<protein>
    <submittedName>
        <fullName evidence="1">ADP-ribosyl-(Dinitrogen reductase) hydrolase</fullName>
    </submittedName>
</protein>
<keyword evidence="1" id="KW-0378">Hydrolase</keyword>
<dbReference type="KEGG" id="tbv:H9L17_15255"/>
<sequence length="98" mass="11189">MHIVCSEKTKAKLQAKHNVSMKDVRECFMNRTGEVLEDTSEDHKSDPPTTFFVAPNNHGRLLKVCFILRDGTIYLRTCFEPSAKAIATYRELGKPIDF</sequence>
<proteinExistence type="predicted"/>
<dbReference type="RefSeq" id="WP_187570260.1">
    <property type="nucleotide sequence ID" value="NZ_CP060711.1"/>
</dbReference>
<name>A0A7G9QT20_9GAMM</name>
<accession>A0A7G9QT20</accession>
<reference evidence="1 2" key="1">
    <citation type="submission" date="2020-08" db="EMBL/GenBank/DDBJ databases">
        <title>Genome sequence of Thermomonas brevis KACC 16975T.</title>
        <authorList>
            <person name="Hyun D.-W."/>
            <person name="Bae J.-W."/>
        </authorList>
    </citation>
    <scope>NUCLEOTIDE SEQUENCE [LARGE SCALE GENOMIC DNA]</scope>
    <source>
        <strain evidence="1 2">KACC 16975</strain>
    </source>
</reference>
<evidence type="ECO:0000313" key="2">
    <source>
        <dbReference type="Proteomes" id="UP000515977"/>
    </source>
</evidence>
<dbReference type="GO" id="GO:0016787">
    <property type="term" value="F:hydrolase activity"/>
    <property type="evidence" value="ECO:0007669"/>
    <property type="project" value="UniProtKB-KW"/>
</dbReference>
<keyword evidence="2" id="KW-1185">Reference proteome</keyword>
<gene>
    <name evidence="1" type="ORF">H9L17_15255</name>
</gene>
<dbReference type="AlphaFoldDB" id="A0A7G9QT20"/>